<dbReference type="KEGG" id="mcan:MCAN360_0055"/>
<dbReference type="AlphaFoldDB" id="A0A077LAX6"/>
<evidence type="ECO:0000313" key="3">
    <source>
        <dbReference type="Proteomes" id="UP000031641"/>
    </source>
</evidence>
<evidence type="ECO:0000313" key="2">
    <source>
        <dbReference type="EMBL" id="BAP39349.1"/>
    </source>
</evidence>
<keyword evidence="3" id="KW-1185">Reference proteome</keyword>
<name>A0A077LAX6_9BACT</name>
<organism evidence="2 3">
    <name type="scientific">Metamycoplasma canadense</name>
    <dbReference type="NCBI Taxonomy" id="29554"/>
    <lineage>
        <taxon>Bacteria</taxon>
        <taxon>Bacillati</taxon>
        <taxon>Mycoplasmatota</taxon>
        <taxon>Mycoplasmoidales</taxon>
        <taxon>Metamycoplasmataceae</taxon>
        <taxon>Metamycoplasma</taxon>
    </lineage>
</organism>
<accession>A0A077LAX6</accession>
<feature type="coiled-coil region" evidence="1">
    <location>
        <begin position="30"/>
        <end position="67"/>
    </location>
</feature>
<keyword evidence="1" id="KW-0175">Coiled coil</keyword>
<gene>
    <name evidence="2" type="ORF">MCAN360_0055</name>
</gene>
<sequence>MMLYQLGGFLAKLKFQNLIFINPLFKKFLINILKDKNLNMKKKIELIEKEKTEEKELEKEFRKKVSNFTKLKDQKNKTFEEYKGFLLDTIKNLDSTERSIFLTILVKNDLSKVSWKTFNISKSTFYRKLKFIEKVLKWCLFG</sequence>
<evidence type="ECO:0000256" key="1">
    <source>
        <dbReference type="SAM" id="Coils"/>
    </source>
</evidence>
<dbReference type="HOGENOM" id="CLU_1813658_0_0_14"/>
<dbReference type="EMBL" id="AP014631">
    <property type="protein sequence ID" value="BAP39349.1"/>
    <property type="molecule type" value="Genomic_DNA"/>
</dbReference>
<dbReference type="Proteomes" id="UP000031641">
    <property type="component" value="Chromosome"/>
</dbReference>
<dbReference type="STRING" id="29554.MCAN360_0055"/>
<reference evidence="3" key="1">
    <citation type="journal article" date="2014" name="Genome Announc.">
        <title>Complete Genome Sequence of Mycoplasma canadense Strain HAZ 360_1 from Bovine Mastitic Milk in Japan.</title>
        <authorList>
            <person name="Hata E."/>
        </authorList>
    </citation>
    <scope>NUCLEOTIDE SEQUENCE [LARGE SCALE GENOMIC DNA]</scope>
    <source>
        <strain evidence="3">HAZ360_1</strain>
    </source>
</reference>
<proteinExistence type="predicted"/>
<protein>
    <submittedName>
        <fullName evidence="2">Uncharacterized protein</fullName>
    </submittedName>
</protein>